<protein>
    <submittedName>
        <fullName evidence="2">Uncharacterized protein</fullName>
    </submittedName>
</protein>
<dbReference type="eggNOG" id="ENOG5030DJK">
    <property type="taxonomic scope" value="Bacteria"/>
</dbReference>
<dbReference type="AlphaFoldDB" id="A0A094XDF3"/>
<reference evidence="3 5" key="2">
    <citation type="submission" date="2014-01" db="EMBL/GenBank/DDBJ databases">
        <title>Draft genome sequencing of Bacillus alcalophilus CGMCC 1.3604.</title>
        <authorList>
            <person name="Yang J."/>
            <person name="Diao L."/>
            <person name="Yang S."/>
        </authorList>
    </citation>
    <scope>NUCLEOTIDE SEQUENCE [LARGE SCALE GENOMIC DNA]</scope>
    <source>
        <strain evidence="3 5">CGMCC 1.3604</strain>
    </source>
</reference>
<accession>A0A094XDF3</accession>
<evidence type="ECO:0000313" key="2">
    <source>
        <dbReference type="EMBL" id="KGA96795.1"/>
    </source>
</evidence>
<name>A0A094XDF3_ALKAL</name>
<feature type="signal peptide" evidence="1">
    <location>
        <begin position="1"/>
        <end position="24"/>
    </location>
</feature>
<evidence type="ECO:0000313" key="3">
    <source>
        <dbReference type="EMBL" id="THG92421.1"/>
    </source>
</evidence>
<sequence>MKKQFVIGLAVLSFLVLFSLPVLANVTIVDFELEIELKDGQKYDLEYEVKPQYVVAKYRVPNVETTYGAQAQASIEAMFQEVPMSAGTSKRDLKNSILNYFNINNRDVEDFEIEIKFSDGTKLEFER</sequence>
<keyword evidence="1" id="KW-0732">Signal</keyword>
<dbReference type="RefSeq" id="WP_003321806.1">
    <property type="nucleotide sequence ID" value="NZ_ALPT02000046.1"/>
</dbReference>
<gene>
    <name evidence="3" type="ORF">AJ85_04995</name>
    <name evidence="2" type="ORF">BALCAV_0214070</name>
</gene>
<keyword evidence="4" id="KW-1185">Reference proteome</keyword>
<dbReference type="Proteomes" id="UP000002754">
    <property type="component" value="Unassembled WGS sequence"/>
</dbReference>
<proteinExistence type="predicted"/>
<evidence type="ECO:0000313" key="5">
    <source>
        <dbReference type="Proteomes" id="UP000297014"/>
    </source>
</evidence>
<reference evidence="2 4" key="1">
    <citation type="journal article" date="2014" name="Genome Announc.">
        <title>Draft Genome Sequence of Bacillus alcalophilus AV1934, a Classic Alkaliphile Isolated from Human Feces in 1934.</title>
        <authorList>
            <person name="Attie O."/>
            <person name="Jayaprakash A."/>
            <person name="Shah H."/>
            <person name="Paulsen I.T."/>
            <person name="Morino M."/>
            <person name="Takahashi Y."/>
            <person name="Narumi I."/>
            <person name="Sachidanandam R."/>
            <person name="Satoh K."/>
            <person name="Ito M."/>
            <person name="Krulwich T.A."/>
        </authorList>
    </citation>
    <scope>NUCLEOTIDE SEQUENCE [LARGE SCALE GENOMIC DNA]</scope>
    <source>
        <strain evidence="2 4">AV1934</strain>
    </source>
</reference>
<feature type="chain" id="PRO_5035986388" evidence="1">
    <location>
        <begin position="25"/>
        <end position="127"/>
    </location>
</feature>
<dbReference type="EMBL" id="ALPT02000046">
    <property type="protein sequence ID" value="KGA96795.1"/>
    <property type="molecule type" value="Genomic_DNA"/>
</dbReference>
<comment type="caution">
    <text evidence="2">The sequence shown here is derived from an EMBL/GenBank/DDBJ whole genome shotgun (WGS) entry which is preliminary data.</text>
</comment>
<dbReference type="Proteomes" id="UP000297014">
    <property type="component" value="Unassembled WGS sequence"/>
</dbReference>
<dbReference type="InterPro" id="IPR025623">
    <property type="entry name" value="YusW"/>
</dbReference>
<dbReference type="OrthoDB" id="2452750at2"/>
<dbReference type="Pfam" id="PF14039">
    <property type="entry name" value="YusW"/>
    <property type="match status" value="1"/>
</dbReference>
<evidence type="ECO:0000256" key="1">
    <source>
        <dbReference type="SAM" id="SignalP"/>
    </source>
</evidence>
<organism evidence="2 4">
    <name type="scientific">Alkalihalobacillus alcalophilus ATCC 27647 = CGMCC 1.3604</name>
    <dbReference type="NCBI Taxonomy" id="1218173"/>
    <lineage>
        <taxon>Bacteria</taxon>
        <taxon>Bacillati</taxon>
        <taxon>Bacillota</taxon>
        <taxon>Bacilli</taxon>
        <taxon>Bacillales</taxon>
        <taxon>Bacillaceae</taxon>
        <taxon>Alkalihalobacillus</taxon>
    </lineage>
</organism>
<dbReference type="EMBL" id="JALP01000002">
    <property type="protein sequence ID" value="THG92421.1"/>
    <property type="molecule type" value="Genomic_DNA"/>
</dbReference>
<evidence type="ECO:0000313" key="4">
    <source>
        <dbReference type="Proteomes" id="UP000002754"/>
    </source>
</evidence>